<protein>
    <submittedName>
        <fullName evidence="3">PepSY domain-containing protein</fullName>
    </submittedName>
</protein>
<organism evidence="3 4">
    <name type="scientific">Enterocloster hominis</name>
    <name type="common">ex Hitch et al. 2024</name>
    <dbReference type="NCBI Taxonomy" id="1917870"/>
    <lineage>
        <taxon>Bacteria</taxon>
        <taxon>Bacillati</taxon>
        <taxon>Bacillota</taxon>
        <taxon>Clostridia</taxon>
        <taxon>Lachnospirales</taxon>
        <taxon>Lachnospiraceae</taxon>
        <taxon>Enterocloster</taxon>
    </lineage>
</organism>
<evidence type="ECO:0000259" key="2">
    <source>
        <dbReference type="Pfam" id="PF03413"/>
    </source>
</evidence>
<keyword evidence="4" id="KW-1185">Reference proteome</keyword>
<feature type="compositionally biased region" description="Polar residues" evidence="1">
    <location>
        <begin position="142"/>
        <end position="200"/>
    </location>
</feature>
<feature type="compositionally biased region" description="Low complexity" evidence="1">
    <location>
        <begin position="201"/>
        <end position="213"/>
    </location>
</feature>
<dbReference type="Proteomes" id="UP001454086">
    <property type="component" value="Unassembled WGS sequence"/>
</dbReference>
<gene>
    <name evidence="3" type="ORF">WMQ36_09730</name>
</gene>
<feature type="region of interest" description="Disordered" evidence="1">
    <location>
        <begin position="102"/>
        <end position="238"/>
    </location>
</feature>
<comment type="caution">
    <text evidence="3">The sequence shown here is derived from an EMBL/GenBank/DDBJ whole genome shotgun (WGS) entry which is preliminary data.</text>
</comment>
<feature type="domain" description="PepSY" evidence="2">
    <location>
        <begin position="314"/>
        <end position="372"/>
    </location>
</feature>
<sequence length="379" mass="39883">MKHEHLLACLILSITLAISACGSDDRESADYIGIESAKGIALRSAGLSSDQAEFTTAGLDKKDDIFYYQICFSSDGNEYEYAIDALTGVVIQGPLDSGIPVLADGGGNPSDPSMISGANLDNLNLESGSGSNPGSDSDEAYGTSQASGSNQSQDTGNTPGANQSQVPGSLSSSNQSQTTGNPSESNHAQVPGSPSGSAQTQTPGSNSGSSQPQSPAPYPGFAQPPANNGTGTIDEQQARDIAITHSGISSQDISKIEVKQDDDDGVTLYKVKFKTNSNNEYEYKIDRSSGRIISFDHDLDDHNLPAPPEGAARIDQSQAMAAVLARVPGASNSDISIKLEEDDGRMEYKGRIKYDGMEYKFKLDAYSGALTEWEAEPED</sequence>
<proteinExistence type="predicted"/>
<accession>A0ABV1D5I3</accession>
<dbReference type="InterPro" id="IPR025711">
    <property type="entry name" value="PepSY"/>
</dbReference>
<dbReference type="RefSeq" id="WP_040381910.1">
    <property type="nucleotide sequence ID" value="NZ_JBBMFM010000028.1"/>
</dbReference>
<dbReference type="Gene3D" id="3.10.450.40">
    <property type="match status" value="3"/>
</dbReference>
<feature type="compositionally biased region" description="Polar residues" evidence="1">
    <location>
        <begin position="225"/>
        <end position="235"/>
    </location>
</feature>
<evidence type="ECO:0000313" key="4">
    <source>
        <dbReference type="Proteomes" id="UP001454086"/>
    </source>
</evidence>
<dbReference type="EMBL" id="JBBMFM010000028">
    <property type="protein sequence ID" value="MEQ2425250.1"/>
    <property type="molecule type" value="Genomic_DNA"/>
</dbReference>
<name>A0ABV1D5I3_9FIRM</name>
<dbReference type="Pfam" id="PF03413">
    <property type="entry name" value="PepSY"/>
    <property type="match status" value="2"/>
</dbReference>
<feature type="domain" description="PepSY" evidence="2">
    <location>
        <begin position="233"/>
        <end position="294"/>
    </location>
</feature>
<evidence type="ECO:0000313" key="3">
    <source>
        <dbReference type="EMBL" id="MEQ2425250.1"/>
    </source>
</evidence>
<reference evidence="3 4" key="1">
    <citation type="submission" date="2024-03" db="EMBL/GenBank/DDBJ databases">
        <title>Human intestinal bacterial collection.</title>
        <authorList>
            <person name="Pauvert C."/>
            <person name="Hitch T.C.A."/>
            <person name="Clavel T."/>
        </authorList>
    </citation>
    <scope>NUCLEOTIDE SEQUENCE [LARGE SCALE GENOMIC DNA]</scope>
    <source>
        <strain evidence="3 4">CLA-SR-H021</strain>
    </source>
</reference>
<dbReference type="PROSITE" id="PS51257">
    <property type="entry name" value="PROKAR_LIPOPROTEIN"/>
    <property type="match status" value="1"/>
</dbReference>
<evidence type="ECO:0000256" key="1">
    <source>
        <dbReference type="SAM" id="MobiDB-lite"/>
    </source>
</evidence>